<dbReference type="GO" id="GO:0005737">
    <property type="term" value="C:cytoplasm"/>
    <property type="evidence" value="ECO:0007669"/>
    <property type="project" value="UniProtKB-ARBA"/>
</dbReference>
<dbReference type="Pfam" id="PF06201">
    <property type="entry name" value="PITH"/>
    <property type="match status" value="1"/>
</dbReference>
<dbReference type="PANTHER" id="PTHR12175">
    <property type="entry name" value="AD039 HT014 THIOREDOXIN FAMILY TRP26"/>
    <property type="match status" value="1"/>
</dbReference>
<dbReference type="InterPro" id="IPR045099">
    <property type="entry name" value="PITH1-like"/>
</dbReference>
<evidence type="ECO:0000313" key="3">
    <source>
        <dbReference type="EMBL" id="ELP89229.1"/>
    </source>
</evidence>
<dbReference type="OrthoDB" id="2635at2759"/>
<dbReference type="VEuPathDB" id="AmoebaDB:EIN_486910"/>
<dbReference type="EMBL" id="KB206670">
    <property type="protein sequence ID" value="ELP89229.1"/>
    <property type="molecule type" value="Genomic_DNA"/>
</dbReference>
<dbReference type="SUPFAM" id="SSF49785">
    <property type="entry name" value="Galactose-binding domain-like"/>
    <property type="match status" value="1"/>
</dbReference>
<accession>A0A0A1U4X7</accession>
<comment type="similarity">
    <text evidence="1">Belongs to the PITHD1 family.</text>
</comment>
<dbReference type="AlphaFoldDB" id="A0A0A1U4X7"/>
<dbReference type="RefSeq" id="XP_004256000.1">
    <property type="nucleotide sequence ID" value="XM_004255952.1"/>
</dbReference>
<dbReference type="KEGG" id="eiv:EIN_486910"/>
<dbReference type="PANTHER" id="PTHR12175:SF5">
    <property type="entry name" value="OS03G0795500 PROTEIN"/>
    <property type="match status" value="1"/>
</dbReference>
<name>A0A0A1U4X7_ENTIV</name>
<dbReference type="Gene3D" id="2.60.120.470">
    <property type="entry name" value="PITH domain"/>
    <property type="match status" value="1"/>
</dbReference>
<reference evidence="3 4" key="1">
    <citation type="submission" date="2012-10" db="EMBL/GenBank/DDBJ databases">
        <authorList>
            <person name="Zafar N."/>
            <person name="Inman J."/>
            <person name="Hall N."/>
            <person name="Lorenzi H."/>
            <person name="Caler E."/>
        </authorList>
    </citation>
    <scope>NUCLEOTIDE SEQUENCE [LARGE SCALE GENOMIC DNA]</scope>
    <source>
        <strain evidence="3 4">IP1</strain>
    </source>
</reference>
<evidence type="ECO:0000259" key="2">
    <source>
        <dbReference type="PROSITE" id="PS51532"/>
    </source>
</evidence>
<proteinExistence type="inferred from homology"/>
<evidence type="ECO:0000256" key="1">
    <source>
        <dbReference type="ARBA" id="ARBA00025788"/>
    </source>
</evidence>
<dbReference type="Proteomes" id="UP000014680">
    <property type="component" value="Unassembled WGS sequence"/>
</dbReference>
<evidence type="ECO:0000313" key="4">
    <source>
        <dbReference type="Proteomes" id="UP000014680"/>
    </source>
</evidence>
<dbReference type="InterPro" id="IPR010400">
    <property type="entry name" value="PITH_dom"/>
</dbReference>
<sequence>MATTSGDKFVSLNESIDKKDFEILNTKTKETIKVLKGKETITSEVDEQLLIHISFTQTVNLRTLLFQSPKSETAPKEILIFTNRNDISFEDAESVKPTQIISINQNEIGKQVAVKPFLFNNVHALTIFVKSNFAGTKVTQIKKFELFGQTKKTTNMSDFKPVCCCCCQQQQMK</sequence>
<dbReference type="InterPro" id="IPR008979">
    <property type="entry name" value="Galactose-bd-like_sf"/>
</dbReference>
<gene>
    <name evidence="3" type="ORF">EIN_486910</name>
</gene>
<dbReference type="PROSITE" id="PS51532">
    <property type="entry name" value="PITH"/>
    <property type="match status" value="1"/>
</dbReference>
<organism evidence="3 4">
    <name type="scientific">Entamoeba invadens IP1</name>
    <dbReference type="NCBI Taxonomy" id="370355"/>
    <lineage>
        <taxon>Eukaryota</taxon>
        <taxon>Amoebozoa</taxon>
        <taxon>Evosea</taxon>
        <taxon>Archamoebae</taxon>
        <taxon>Mastigamoebida</taxon>
        <taxon>Entamoebidae</taxon>
        <taxon>Entamoeba</taxon>
    </lineage>
</organism>
<dbReference type="InterPro" id="IPR037047">
    <property type="entry name" value="PITH_dom_sf"/>
</dbReference>
<feature type="domain" description="PITH" evidence="2">
    <location>
        <begin position="1"/>
        <end position="166"/>
    </location>
</feature>
<keyword evidence="4" id="KW-1185">Reference proteome</keyword>
<dbReference type="GeneID" id="14888108"/>
<dbReference type="OMA" id="PLAGTNM"/>
<protein>
    <recommendedName>
        <fullName evidence="2">PITH domain-containing protein</fullName>
    </recommendedName>
</protein>